<gene>
    <name evidence="2" type="ORF">FMOSSE_LOCUS5174</name>
</gene>
<feature type="region of interest" description="Disordered" evidence="1">
    <location>
        <begin position="104"/>
        <end position="180"/>
    </location>
</feature>
<evidence type="ECO:0000313" key="2">
    <source>
        <dbReference type="EMBL" id="CAG8523943.1"/>
    </source>
</evidence>
<accession>A0A9N9ACA3</accession>
<organism evidence="2 3">
    <name type="scientific">Funneliformis mosseae</name>
    <name type="common">Endomycorrhizal fungus</name>
    <name type="synonym">Glomus mosseae</name>
    <dbReference type="NCBI Taxonomy" id="27381"/>
    <lineage>
        <taxon>Eukaryota</taxon>
        <taxon>Fungi</taxon>
        <taxon>Fungi incertae sedis</taxon>
        <taxon>Mucoromycota</taxon>
        <taxon>Glomeromycotina</taxon>
        <taxon>Glomeromycetes</taxon>
        <taxon>Glomerales</taxon>
        <taxon>Glomeraceae</taxon>
        <taxon>Funneliformis</taxon>
    </lineage>
</organism>
<dbReference type="GO" id="GO:0005778">
    <property type="term" value="C:peroxisomal membrane"/>
    <property type="evidence" value="ECO:0007669"/>
    <property type="project" value="InterPro"/>
</dbReference>
<dbReference type="Proteomes" id="UP000789375">
    <property type="component" value="Unassembled WGS sequence"/>
</dbReference>
<reference evidence="2" key="1">
    <citation type="submission" date="2021-06" db="EMBL/GenBank/DDBJ databases">
        <authorList>
            <person name="Kallberg Y."/>
            <person name="Tangrot J."/>
            <person name="Rosling A."/>
        </authorList>
    </citation>
    <scope>NUCLEOTIDE SEQUENCE</scope>
    <source>
        <strain evidence="2">87-6 pot B 2015</strain>
    </source>
</reference>
<sequence>MISSSIGFLKRHKKKILFTLGITGGTYFLGKFATWKFFEMQERAASERTARENMKRRFQKRQNDCSFAVLSQIPTLTQQLMDELDVETIFANLQREKYSNLTTTSPSGSVVLVNKNDNGETTSPSSSAVLVDRPNDSEIATVTETTTDIQGENSNGNNSSNTSQESETNSPLRSPVNPPSEEAIKMSKQLKLELWTEVKFKSFTRTIAAVYLETLLTITTFIQLNLLGKYNYLYSVYSITERDREQSITIQPVDGSILNHVTEKKYLTFIGWFLNVGYRKIVDRVFAAVESSLSSMSFKYELSYQDFVWLISEIRSKVEGNDNGDPANRFFNIMMPEDLSDEVNVLREYGGDIFDDTIDPKLRKLLDETKDFIHRYLKNLSSIVLIECLNSAFNLLYHDMLPHFHHHDTSQKVEKSITLVKLLPNITKEAHVILNGVPNRFLEVIKDCKELQAFSAIIYTSFDENKYEKV</sequence>
<proteinExistence type="predicted"/>
<feature type="compositionally biased region" description="Polar residues" evidence="1">
    <location>
        <begin position="138"/>
        <end position="149"/>
    </location>
</feature>
<dbReference type="PANTHER" id="PTHR28080">
    <property type="entry name" value="PEROXISOMAL BIOGENESIS FACTOR 3"/>
    <property type="match status" value="1"/>
</dbReference>
<evidence type="ECO:0000313" key="3">
    <source>
        <dbReference type="Proteomes" id="UP000789375"/>
    </source>
</evidence>
<dbReference type="GO" id="GO:0045046">
    <property type="term" value="P:protein import into peroxisome membrane"/>
    <property type="evidence" value="ECO:0007669"/>
    <property type="project" value="TreeGrafter"/>
</dbReference>
<protein>
    <submittedName>
        <fullName evidence="2">12872_t:CDS:1</fullName>
    </submittedName>
</protein>
<dbReference type="GO" id="GO:0030674">
    <property type="term" value="F:protein-macromolecule adaptor activity"/>
    <property type="evidence" value="ECO:0007669"/>
    <property type="project" value="TreeGrafter"/>
</dbReference>
<dbReference type="Pfam" id="PF04882">
    <property type="entry name" value="Peroxin-3"/>
    <property type="match status" value="1"/>
</dbReference>
<dbReference type="EMBL" id="CAJVPP010000951">
    <property type="protein sequence ID" value="CAG8523943.1"/>
    <property type="molecule type" value="Genomic_DNA"/>
</dbReference>
<name>A0A9N9ACA3_FUNMO</name>
<dbReference type="AlphaFoldDB" id="A0A9N9ACA3"/>
<comment type="caution">
    <text evidence="2">The sequence shown here is derived from an EMBL/GenBank/DDBJ whole genome shotgun (WGS) entry which is preliminary data.</text>
</comment>
<dbReference type="PANTHER" id="PTHR28080:SF1">
    <property type="entry name" value="PEROXISOMAL BIOGENESIS FACTOR 3"/>
    <property type="match status" value="1"/>
</dbReference>
<feature type="compositionally biased region" description="Polar residues" evidence="1">
    <location>
        <begin position="115"/>
        <end position="128"/>
    </location>
</feature>
<keyword evidence="3" id="KW-1185">Reference proteome</keyword>
<dbReference type="InterPro" id="IPR006966">
    <property type="entry name" value="Peroxin-3"/>
</dbReference>
<evidence type="ECO:0000256" key="1">
    <source>
        <dbReference type="SAM" id="MobiDB-lite"/>
    </source>
</evidence>
<feature type="compositionally biased region" description="Low complexity" evidence="1">
    <location>
        <begin position="150"/>
        <end position="170"/>
    </location>
</feature>